<accession>A0A7M6DPV6</accession>
<feature type="compositionally biased region" description="Polar residues" evidence="11">
    <location>
        <begin position="230"/>
        <end position="239"/>
    </location>
</feature>
<evidence type="ECO:0000256" key="4">
    <source>
        <dbReference type="ARBA" id="ARBA00022833"/>
    </source>
</evidence>
<dbReference type="SUPFAM" id="SSF57716">
    <property type="entry name" value="Glucocorticoid receptor-like (DNA-binding domain)"/>
    <property type="match status" value="1"/>
</dbReference>
<dbReference type="GO" id="GO:0043565">
    <property type="term" value="F:sequence-specific DNA binding"/>
    <property type="evidence" value="ECO:0007669"/>
    <property type="project" value="InterPro"/>
</dbReference>
<dbReference type="GO" id="GO:0008270">
    <property type="term" value="F:zinc ion binding"/>
    <property type="evidence" value="ECO:0007669"/>
    <property type="project" value="UniProtKB-KW"/>
</dbReference>
<organism evidence="14 15">
    <name type="scientific">Clytia hemisphaerica</name>
    <dbReference type="NCBI Taxonomy" id="252671"/>
    <lineage>
        <taxon>Eukaryota</taxon>
        <taxon>Metazoa</taxon>
        <taxon>Cnidaria</taxon>
        <taxon>Hydrozoa</taxon>
        <taxon>Hydroidolina</taxon>
        <taxon>Leptothecata</taxon>
        <taxon>Obeliida</taxon>
        <taxon>Clytiidae</taxon>
        <taxon>Clytia</taxon>
    </lineage>
</organism>
<keyword evidence="8 10" id="KW-0675">Receptor</keyword>
<feature type="region of interest" description="Disordered" evidence="11">
    <location>
        <begin position="1"/>
        <end position="43"/>
    </location>
</feature>
<dbReference type="OrthoDB" id="5771769at2759"/>
<dbReference type="InterPro" id="IPR000536">
    <property type="entry name" value="Nucl_hrmn_rcpt_lig-bd"/>
</dbReference>
<dbReference type="Proteomes" id="UP000594262">
    <property type="component" value="Unplaced"/>
</dbReference>
<proteinExistence type="inferred from homology"/>
<keyword evidence="4 10" id="KW-0862">Zinc</keyword>
<dbReference type="Gene3D" id="3.30.50.10">
    <property type="entry name" value="Erythroid Transcription Factor GATA-1, subunit A"/>
    <property type="match status" value="1"/>
</dbReference>
<evidence type="ECO:0000256" key="2">
    <source>
        <dbReference type="ARBA" id="ARBA00022723"/>
    </source>
</evidence>
<keyword evidence="7 10" id="KW-0804">Transcription</keyword>
<feature type="region of interest" description="Disordered" evidence="11">
    <location>
        <begin position="218"/>
        <end position="243"/>
    </location>
</feature>
<evidence type="ECO:0000256" key="10">
    <source>
        <dbReference type="RuleBase" id="RU004334"/>
    </source>
</evidence>
<name>A0A7M6DPV6_9CNID</name>
<reference evidence="14" key="1">
    <citation type="submission" date="2021-01" db="UniProtKB">
        <authorList>
            <consortium name="EnsemblMetazoa"/>
        </authorList>
    </citation>
    <scope>IDENTIFICATION</scope>
</reference>
<dbReference type="SMART" id="SM00399">
    <property type="entry name" value="ZnF_C4"/>
    <property type="match status" value="1"/>
</dbReference>
<dbReference type="RefSeq" id="XP_066913806.1">
    <property type="nucleotide sequence ID" value="XM_067057705.1"/>
</dbReference>
<feature type="compositionally biased region" description="Basic and acidic residues" evidence="11">
    <location>
        <begin position="1"/>
        <end position="19"/>
    </location>
</feature>
<dbReference type="GeneID" id="136801076"/>
<dbReference type="PRINTS" id="PR00047">
    <property type="entry name" value="STROIDFINGER"/>
</dbReference>
<keyword evidence="9 10" id="KW-0539">Nucleus</keyword>
<feature type="domain" description="NR LBD" evidence="13">
    <location>
        <begin position="212"/>
        <end position="457"/>
    </location>
</feature>
<dbReference type="PROSITE" id="PS51030">
    <property type="entry name" value="NUCLEAR_REC_DBD_2"/>
    <property type="match status" value="1"/>
</dbReference>
<comment type="similarity">
    <text evidence="10">Belongs to the nuclear hormone receptor family.</text>
</comment>
<dbReference type="GO" id="GO:0003700">
    <property type="term" value="F:DNA-binding transcription factor activity"/>
    <property type="evidence" value="ECO:0007669"/>
    <property type="project" value="InterPro"/>
</dbReference>
<keyword evidence="6 10" id="KW-0238">DNA-binding</keyword>
<dbReference type="PROSITE" id="PS00031">
    <property type="entry name" value="NUCLEAR_REC_DBD_1"/>
    <property type="match status" value="1"/>
</dbReference>
<keyword evidence="5 10" id="KW-0805">Transcription regulation</keyword>
<dbReference type="SUPFAM" id="SSF48508">
    <property type="entry name" value="Nuclear receptor ligand-binding domain"/>
    <property type="match status" value="1"/>
</dbReference>
<dbReference type="InterPro" id="IPR035500">
    <property type="entry name" value="NHR-like_dom_sf"/>
</dbReference>
<evidence type="ECO:0000256" key="6">
    <source>
        <dbReference type="ARBA" id="ARBA00023125"/>
    </source>
</evidence>
<dbReference type="PRINTS" id="PR00398">
    <property type="entry name" value="STRDHORMONER"/>
</dbReference>
<feature type="domain" description="Nuclear receptor" evidence="12">
    <location>
        <begin position="70"/>
        <end position="145"/>
    </location>
</feature>
<keyword evidence="15" id="KW-1185">Reference proteome</keyword>
<comment type="subcellular location">
    <subcellularLocation>
        <location evidence="1 10">Nucleus</location>
    </subcellularLocation>
</comment>
<keyword evidence="2 10" id="KW-0479">Metal-binding</keyword>
<dbReference type="InterPro" id="IPR050274">
    <property type="entry name" value="Nuclear_hormone_rcpt_NR2"/>
</dbReference>
<dbReference type="PROSITE" id="PS51843">
    <property type="entry name" value="NR_LBD"/>
    <property type="match status" value="1"/>
</dbReference>
<dbReference type="Pfam" id="PF00104">
    <property type="entry name" value="Hormone_recep"/>
    <property type="match status" value="1"/>
</dbReference>
<dbReference type="AlphaFoldDB" id="A0A7M6DPV6"/>
<evidence type="ECO:0000256" key="8">
    <source>
        <dbReference type="ARBA" id="ARBA00023170"/>
    </source>
</evidence>
<evidence type="ECO:0000313" key="14">
    <source>
        <dbReference type="EnsemblMetazoa" id="CLYHEMP020939.1"/>
    </source>
</evidence>
<dbReference type="EnsemblMetazoa" id="CLYHEMT020939.1">
    <property type="protein sequence ID" value="CLYHEMP020939.1"/>
    <property type="gene ID" value="CLYHEMG020939"/>
</dbReference>
<evidence type="ECO:0000256" key="7">
    <source>
        <dbReference type="ARBA" id="ARBA00023163"/>
    </source>
</evidence>
<dbReference type="Gene3D" id="1.10.565.10">
    <property type="entry name" value="Retinoid X Receptor"/>
    <property type="match status" value="1"/>
</dbReference>
<keyword evidence="3 10" id="KW-0863">Zinc-finger</keyword>
<dbReference type="Pfam" id="PF00105">
    <property type="entry name" value="zf-C4"/>
    <property type="match status" value="1"/>
</dbReference>
<dbReference type="InterPro" id="IPR001723">
    <property type="entry name" value="Nuclear_hrmn_rcpt"/>
</dbReference>
<evidence type="ECO:0000313" key="15">
    <source>
        <dbReference type="Proteomes" id="UP000594262"/>
    </source>
</evidence>
<dbReference type="InterPro" id="IPR001628">
    <property type="entry name" value="Znf_hrmn_rcpt"/>
</dbReference>
<dbReference type="InterPro" id="IPR013088">
    <property type="entry name" value="Znf_NHR/GATA"/>
</dbReference>
<evidence type="ECO:0000256" key="5">
    <source>
        <dbReference type="ARBA" id="ARBA00023015"/>
    </source>
</evidence>
<evidence type="ECO:0000259" key="12">
    <source>
        <dbReference type="PROSITE" id="PS51030"/>
    </source>
</evidence>
<sequence>MEREETRSYSIEKPRHASLLDRNNNIQHHDKSSDISHNTSDNENDRVVRQWLQETVTVVKPLSDKDDRNETLCRVCGDISSGRHYGQYTCDGCSGFFMRSVRKNMTYRCKGNKSCIVDKKRRNQCQACRFEKCLEVKMNRYAVQQERQPNNHFSMQHHSFHGLPPYLYPRSVGYYPPPPPPPRSGLTRIGGSSLPTMHDIRERHREFRINYQHASTSSSLRQSPGCVSPLPTTTKIQTPVSPPPRLIEATKIKTEDAVPVQAPEKLEDIAARLLYHTIKWARSVPAFTELSISDQIRLLENSWSDIFVLFAFQWKLLIDSGEITKSIEERLKDDENGQIRNELSAELKHLQEMAGKFHSFHVSEDEFIYLKSVVLFKPEVPGLLDPRHIERCQDRAQIMLRDHVVACTPEQPARFGKLLLLLPEVKRITPKTIEEILYQQNLGTFSFDTLLADLFKP</sequence>
<evidence type="ECO:0000256" key="11">
    <source>
        <dbReference type="SAM" id="MobiDB-lite"/>
    </source>
</evidence>
<evidence type="ECO:0000259" key="13">
    <source>
        <dbReference type="PROSITE" id="PS51843"/>
    </source>
</evidence>
<evidence type="ECO:0000256" key="9">
    <source>
        <dbReference type="ARBA" id="ARBA00023242"/>
    </source>
</evidence>
<evidence type="ECO:0000256" key="3">
    <source>
        <dbReference type="ARBA" id="ARBA00022771"/>
    </source>
</evidence>
<dbReference type="GO" id="GO:0005634">
    <property type="term" value="C:nucleus"/>
    <property type="evidence" value="ECO:0007669"/>
    <property type="project" value="UniProtKB-SubCell"/>
</dbReference>
<protein>
    <submittedName>
        <fullName evidence="14">Uncharacterized protein</fullName>
    </submittedName>
</protein>
<evidence type="ECO:0000256" key="1">
    <source>
        <dbReference type="ARBA" id="ARBA00004123"/>
    </source>
</evidence>
<dbReference type="SMART" id="SM00430">
    <property type="entry name" value="HOLI"/>
    <property type="match status" value="1"/>
</dbReference>
<dbReference type="PANTHER" id="PTHR24083">
    <property type="entry name" value="NUCLEAR HORMONE RECEPTOR"/>
    <property type="match status" value="1"/>
</dbReference>
<dbReference type="FunFam" id="3.30.50.10:FF:000006">
    <property type="entry name" value="Nuclear receptor subfamily 5 group A member"/>
    <property type="match status" value="1"/>
</dbReference>